<organism evidence="1 2">
    <name type="scientific">Eretmocerus hayati</name>
    <dbReference type="NCBI Taxonomy" id="131215"/>
    <lineage>
        <taxon>Eukaryota</taxon>
        <taxon>Metazoa</taxon>
        <taxon>Ecdysozoa</taxon>
        <taxon>Arthropoda</taxon>
        <taxon>Hexapoda</taxon>
        <taxon>Insecta</taxon>
        <taxon>Pterygota</taxon>
        <taxon>Neoptera</taxon>
        <taxon>Endopterygota</taxon>
        <taxon>Hymenoptera</taxon>
        <taxon>Apocrita</taxon>
        <taxon>Proctotrupomorpha</taxon>
        <taxon>Chalcidoidea</taxon>
        <taxon>Aphelinidae</taxon>
        <taxon>Aphelininae</taxon>
        <taxon>Eretmocerus</taxon>
    </lineage>
</organism>
<dbReference type="EMBL" id="CM056744">
    <property type="protein sequence ID" value="KAJ8668017.1"/>
    <property type="molecule type" value="Genomic_DNA"/>
</dbReference>
<accession>A0ACC2NAD0</accession>
<evidence type="ECO:0000313" key="2">
    <source>
        <dbReference type="Proteomes" id="UP001239111"/>
    </source>
</evidence>
<dbReference type="Proteomes" id="UP001239111">
    <property type="component" value="Chromosome 4"/>
</dbReference>
<keyword evidence="2" id="KW-1185">Reference proteome</keyword>
<proteinExistence type="predicted"/>
<evidence type="ECO:0000313" key="1">
    <source>
        <dbReference type="EMBL" id="KAJ8668017.1"/>
    </source>
</evidence>
<name>A0ACC2NAD0_9HYME</name>
<sequence length="286" mass="31629">MLFWIEKGFRETVYPLHFSLKIYARSTIFPYLITLHLIVVGLPSEEIQNSLRDAPYAPFNFYPKIPRVKVVGRSACSGIFIHPRIIFTNHECIANSIHAETKVKLRQALHQGKDAVYDIISINCAVNLLVLNNSAESAEISNLSQKNDSLPQIGQYLTLTSWDTSAYVDGVQRGLLRSVNLTVEMSSMDCAKKLNITLGDGEIICAKVTSRIKLPKKIVGGPLTDSNGTVVGIAAFPKELDNGEVLVVATAVATQRESIDKIRQSIEEGFSDSTTTPSRFTLLCDW</sequence>
<protein>
    <submittedName>
        <fullName evidence="1">Uncharacterized protein</fullName>
    </submittedName>
</protein>
<reference evidence="1" key="1">
    <citation type="submission" date="2023-04" db="EMBL/GenBank/DDBJ databases">
        <title>A chromosome-level genome assembly of the parasitoid wasp Eretmocerus hayati.</title>
        <authorList>
            <person name="Zhong Y."/>
            <person name="Liu S."/>
            <person name="Liu Y."/>
        </authorList>
    </citation>
    <scope>NUCLEOTIDE SEQUENCE</scope>
    <source>
        <strain evidence="1">ZJU_SS_LIU_2023</strain>
    </source>
</reference>
<gene>
    <name evidence="1" type="ORF">QAD02_009680</name>
</gene>
<comment type="caution">
    <text evidence="1">The sequence shown here is derived from an EMBL/GenBank/DDBJ whole genome shotgun (WGS) entry which is preliminary data.</text>
</comment>